<dbReference type="Proteomes" id="UP001627154">
    <property type="component" value="Unassembled WGS sequence"/>
</dbReference>
<evidence type="ECO:0000313" key="1">
    <source>
        <dbReference type="EMBL" id="KAL3395676.1"/>
    </source>
</evidence>
<reference evidence="1 2" key="1">
    <citation type="journal article" date="2024" name="bioRxiv">
        <title>A reference genome for Trichogramma kaykai: A tiny desert-dwelling parasitoid wasp with competing sex-ratio distorters.</title>
        <authorList>
            <person name="Culotta J."/>
            <person name="Lindsey A.R."/>
        </authorList>
    </citation>
    <scope>NUCLEOTIDE SEQUENCE [LARGE SCALE GENOMIC DNA]</scope>
    <source>
        <strain evidence="1 2">KSX58</strain>
    </source>
</reference>
<accession>A0ABD2WRM2</accession>
<organism evidence="1 2">
    <name type="scientific">Trichogramma kaykai</name>
    <dbReference type="NCBI Taxonomy" id="54128"/>
    <lineage>
        <taxon>Eukaryota</taxon>
        <taxon>Metazoa</taxon>
        <taxon>Ecdysozoa</taxon>
        <taxon>Arthropoda</taxon>
        <taxon>Hexapoda</taxon>
        <taxon>Insecta</taxon>
        <taxon>Pterygota</taxon>
        <taxon>Neoptera</taxon>
        <taxon>Endopterygota</taxon>
        <taxon>Hymenoptera</taxon>
        <taxon>Apocrita</taxon>
        <taxon>Proctotrupomorpha</taxon>
        <taxon>Chalcidoidea</taxon>
        <taxon>Trichogrammatidae</taxon>
        <taxon>Trichogramma</taxon>
    </lineage>
</organism>
<proteinExistence type="predicted"/>
<dbReference type="AlphaFoldDB" id="A0ABD2WRM2"/>
<keyword evidence="2" id="KW-1185">Reference proteome</keyword>
<gene>
    <name evidence="1" type="ORF">TKK_010214</name>
</gene>
<name>A0ABD2WRM2_9HYME</name>
<dbReference type="EMBL" id="JBJJXI010000078">
    <property type="protein sequence ID" value="KAL3395676.1"/>
    <property type="molecule type" value="Genomic_DNA"/>
</dbReference>
<protein>
    <submittedName>
        <fullName evidence="1">Uncharacterized protein</fullName>
    </submittedName>
</protein>
<evidence type="ECO:0000313" key="2">
    <source>
        <dbReference type="Proteomes" id="UP001627154"/>
    </source>
</evidence>
<sequence length="132" mass="15390">MLASSERSLRDRRCYVVTKFQLKCIISMSRVGSRAAVSRSAAHLPRTNFYMVRRTPSQRAIGKLLLRDRDLRSSLRASCSLYRYLAVGRCPPSLHEHLENARLVFLEARMRTMQLYHARPEHCSFYMRTAIL</sequence>
<comment type="caution">
    <text evidence="1">The sequence shown here is derived from an EMBL/GenBank/DDBJ whole genome shotgun (WGS) entry which is preliminary data.</text>
</comment>